<dbReference type="EMBL" id="AJWY01001176">
    <property type="protein sequence ID" value="EKC80144.1"/>
    <property type="molecule type" value="Genomic_DNA"/>
</dbReference>
<keyword evidence="1" id="KW-0808">Transferase</keyword>
<evidence type="ECO:0000313" key="6">
    <source>
        <dbReference type="EMBL" id="EKC80144.1"/>
    </source>
</evidence>
<keyword evidence="4" id="KW-0067">ATP-binding</keyword>
<evidence type="ECO:0000256" key="2">
    <source>
        <dbReference type="ARBA" id="ARBA00022741"/>
    </source>
</evidence>
<dbReference type="PANTHER" id="PTHR21060:SF15">
    <property type="entry name" value="ACETATE KINASE-RELATED"/>
    <property type="match status" value="1"/>
</dbReference>
<reference evidence="6" key="1">
    <citation type="journal article" date="2013" name="Environ. Microbiol.">
        <title>Microbiota from the distal guts of lean and obese adolescents exhibit partial functional redundancy besides clear differences in community structure.</title>
        <authorList>
            <person name="Ferrer M."/>
            <person name="Ruiz A."/>
            <person name="Lanza F."/>
            <person name="Haange S.B."/>
            <person name="Oberbach A."/>
            <person name="Till H."/>
            <person name="Bargiela R."/>
            <person name="Campoy C."/>
            <person name="Segura M.T."/>
            <person name="Richter M."/>
            <person name="von Bergen M."/>
            <person name="Seifert J."/>
            <person name="Suarez A."/>
        </authorList>
    </citation>
    <scope>NUCLEOTIDE SEQUENCE</scope>
</reference>
<gene>
    <name evidence="6" type="ORF">LEA_01694</name>
</gene>
<comment type="caution">
    <text evidence="6">The sequence shown here is derived from an EMBL/GenBank/DDBJ whole genome shotgun (WGS) entry which is preliminary data.</text>
</comment>
<feature type="compositionally biased region" description="Basic and acidic residues" evidence="5">
    <location>
        <begin position="152"/>
        <end position="171"/>
    </location>
</feature>
<evidence type="ECO:0000256" key="5">
    <source>
        <dbReference type="SAM" id="MobiDB-lite"/>
    </source>
</evidence>
<dbReference type="AlphaFoldDB" id="K1UJB5"/>
<dbReference type="GO" id="GO:0005524">
    <property type="term" value="F:ATP binding"/>
    <property type="evidence" value="ECO:0007669"/>
    <property type="project" value="UniProtKB-KW"/>
</dbReference>
<dbReference type="Pfam" id="PF00871">
    <property type="entry name" value="Acetate_kinase"/>
    <property type="match status" value="1"/>
</dbReference>
<keyword evidence="2" id="KW-0547">Nucleotide-binding</keyword>
<sequence>MITDEVINTIRELSPLAPLHNPAGILGIEAARKVFGNVPMVAVFDTAFHSTMPPKAYMYAIPYEYYEKYGVRRYGFHGTSHKYVAHKAAEYLEEPIERLKLITCHLGNGSSIAAVDQGKVVDTSMGMTPLAGLMMGTRCGDLDPFCGQLPEVHPEHHRPPAGRDSEQEVRPAGHLRCFQRQA</sequence>
<dbReference type="InterPro" id="IPR043129">
    <property type="entry name" value="ATPase_NBD"/>
</dbReference>
<dbReference type="InterPro" id="IPR023865">
    <property type="entry name" value="Aliphatic_acid_kinase_CS"/>
</dbReference>
<evidence type="ECO:0000256" key="3">
    <source>
        <dbReference type="ARBA" id="ARBA00022777"/>
    </source>
</evidence>
<dbReference type="InterPro" id="IPR000890">
    <property type="entry name" value="Aliphatic_acid_kin_short-chain"/>
</dbReference>
<evidence type="ECO:0000256" key="4">
    <source>
        <dbReference type="ARBA" id="ARBA00022840"/>
    </source>
</evidence>
<dbReference type="PRINTS" id="PR00471">
    <property type="entry name" value="ACETATEKNASE"/>
</dbReference>
<dbReference type="InterPro" id="IPR004372">
    <property type="entry name" value="Ac/propionate_kinase"/>
</dbReference>
<dbReference type="HAMAP" id="MF_00020">
    <property type="entry name" value="Acetate_kinase"/>
    <property type="match status" value="1"/>
</dbReference>
<dbReference type="PANTHER" id="PTHR21060">
    <property type="entry name" value="ACETATE KINASE"/>
    <property type="match status" value="1"/>
</dbReference>
<organism evidence="6">
    <name type="scientific">human gut metagenome</name>
    <dbReference type="NCBI Taxonomy" id="408170"/>
    <lineage>
        <taxon>unclassified sequences</taxon>
        <taxon>metagenomes</taxon>
        <taxon>organismal metagenomes</taxon>
    </lineage>
</organism>
<dbReference type="PROSITE" id="PS01076">
    <property type="entry name" value="ACETATE_KINASE_2"/>
    <property type="match status" value="1"/>
</dbReference>
<accession>K1UJB5</accession>
<evidence type="ECO:0000256" key="1">
    <source>
        <dbReference type="ARBA" id="ARBA00022679"/>
    </source>
</evidence>
<name>K1UJB5_9ZZZZ</name>
<dbReference type="GO" id="GO:0006083">
    <property type="term" value="P:acetate metabolic process"/>
    <property type="evidence" value="ECO:0007669"/>
    <property type="project" value="TreeGrafter"/>
</dbReference>
<dbReference type="SUPFAM" id="SSF53067">
    <property type="entry name" value="Actin-like ATPase domain"/>
    <property type="match status" value="2"/>
</dbReference>
<feature type="region of interest" description="Disordered" evidence="5">
    <location>
        <begin position="150"/>
        <end position="173"/>
    </location>
</feature>
<dbReference type="GO" id="GO:0008776">
    <property type="term" value="F:acetate kinase activity"/>
    <property type="evidence" value="ECO:0007669"/>
    <property type="project" value="TreeGrafter"/>
</dbReference>
<dbReference type="Gene3D" id="3.30.420.40">
    <property type="match status" value="2"/>
</dbReference>
<keyword evidence="3 6" id="KW-0418">Kinase</keyword>
<protein>
    <submittedName>
        <fullName evidence="6">Acetate and butyrate kinase</fullName>
    </submittedName>
</protein>
<proteinExistence type="inferred from homology"/>